<gene>
    <name evidence="1" type="ORF">LCGC14_2574630</name>
</gene>
<dbReference type="InterPro" id="IPR036869">
    <property type="entry name" value="J_dom_sf"/>
</dbReference>
<dbReference type="AlphaFoldDB" id="A0A0F9D8Z8"/>
<sequence>IKGRFRALMRVLHPDTGTHPDSVEYQRVLEAYERIMAERNVGKSKA</sequence>
<dbReference type="EMBL" id="LAZR01042833">
    <property type="protein sequence ID" value="KKL08558.1"/>
    <property type="molecule type" value="Genomic_DNA"/>
</dbReference>
<organism evidence="1">
    <name type="scientific">marine sediment metagenome</name>
    <dbReference type="NCBI Taxonomy" id="412755"/>
    <lineage>
        <taxon>unclassified sequences</taxon>
        <taxon>metagenomes</taxon>
        <taxon>ecological metagenomes</taxon>
    </lineage>
</organism>
<accession>A0A0F9D8Z8</accession>
<dbReference type="SUPFAM" id="SSF46565">
    <property type="entry name" value="Chaperone J-domain"/>
    <property type="match status" value="1"/>
</dbReference>
<protein>
    <recommendedName>
        <fullName evidence="2">J domain-containing protein</fullName>
    </recommendedName>
</protein>
<evidence type="ECO:0008006" key="2">
    <source>
        <dbReference type="Google" id="ProtNLM"/>
    </source>
</evidence>
<name>A0A0F9D8Z8_9ZZZZ</name>
<feature type="non-terminal residue" evidence="1">
    <location>
        <position position="1"/>
    </location>
</feature>
<comment type="caution">
    <text evidence="1">The sequence shown here is derived from an EMBL/GenBank/DDBJ whole genome shotgun (WGS) entry which is preliminary data.</text>
</comment>
<proteinExistence type="predicted"/>
<evidence type="ECO:0000313" key="1">
    <source>
        <dbReference type="EMBL" id="KKL08558.1"/>
    </source>
</evidence>
<reference evidence="1" key="1">
    <citation type="journal article" date="2015" name="Nature">
        <title>Complex archaea that bridge the gap between prokaryotes and eukaryotes.</title>
        <authorList>
            <person name="Spang A."/>
            <person name="Saw J.H."/>
            <person name="Jorgensen S.L."/>
            <person name="Zaremba-Niedzwiedzka K."/>
            <person name="Martijn J."/>
            <person name="Lind A.E."/>
            <person name="van Eijk R."/>
            <person name="Schleper C."/>
            <person name="Guy L."/>
            <person name="Ettema T.J."/>
        </authorList>
    </citation>
    <scope>NUCLEOTIDE SEQUENCE</scope>
</reference>